<dbReference type="EMBL" id="BQNB010014538">
    <property type="protein sequence ID" value="GJT29378.1"/>
    <property type="molecule type" value="Genomic_DNA"/>
</dbReference>
<dbReference type="InterPro" id="IPR001878">
    <property type="entry name" value="Znf_CCHC"/>
</dbReference>
<organism evidence="4 5">
    <name type="scientific">Tanacetum coccineum</name>
    <dbReference type="NCBI Taxonomy" id="301880"/>
    <lineage>
        <taxon>Eukaryota</taxon>
        <taxon>Viridiplantae</taxon>
        <taxon>Streptophyta</taxon>
        <taxon>Embryophyta</taxon>
        <taxon>Tracheophyta</taxon>
        <taxon>Spermatophyta</taxon>
        <taxon>Magnoliopsida</taxon>
        <taxon>eudicotyledons</taxon>
        <taxon>Gunneridae</taxon>
        <taxon>Pentapetalae</taxon>
        <taxon>asterids</taxon>
        <taxon>campanulids</taxon>
        <taxon>Asterales</taxon>
        <taxon>Asteraceae</taxon>
        <taxon>Asteroideae</taxon>
        <taxon>Anthemideae</taxon>
        <taxon>Anthemidinae</taxon>
        <taxon>Tanacetum</taxon>
    </lineage>
</organism>
<dbReference type="PROSITE" id="PS50158">
    <property type="entry name" value="ZF_CCHC"/>
    <property type="match status" value="1"/>
</dbReference>
<sequence>MVPEEEDRVKKFIGGLPNNIHGYAVRNVENKRMFDNNQKDNRVQQPPYKRQNVGGQSVARAYTAGNNKKRGYAEPLPYCNKCKLHHEGPCTVKCGKCNKVGHMPRDCMNVVSATATQRAPVVNQRVPTCFEYGRQGHYRNECTKLKNQTGGKKLGTRPINLERRHMCWEEEKLTLIPTSSRPVKLGSFDVIIGMDWLANHHAVIVCDEKIVRIPYGDEVLIVKGDRSGKEKKSKLSIISCTKTQKYIIKGYQTFLAQVTKKKTKDKSEEKRLEDMPIV</sequence>
<evidence type="ECO:0000259" key="3">
    <source>
        <dbReference type="PROSITE" id="PS50158"/>
    </source>
</evidence>
<evidence type="ECO:0000313" key="4">
    <source>
        <dbReference type="EMBL" id="GJT29378.1"/>
    </source>
</evidence>
<evidence type="ECO:0000256" key="2">
    <source>
        <dbReference type="SAM" id="MobiDB-lite"/>
    </source>
</evidence>
<keyword evidence="1" id="KW-0862">Zinc</keyword>
<accession>A0ABQ5CR20</accession>
<evidence type="ECO:0000313" key="5">
    <source>
        <dbReference type="Proteomes" id="UP001151760"/>
    </source>
</evidence>
<keyword evidence="1" id="KW-0479">Metal-binding</keyword>
<reference evidence="4" key="2">
    <citation type="submission" date="2022-01" db="EMBL/GenBank/DDBJ databases">
        <authorList>
            <person name="Yamashiro T."/>
            <person name="Shiraishi A."/>
            <person name="Satake H."/>
            <person name="Nakayama K."/>
        </authorList>
    </citation>
    <scope>NUCLEOTIDE SEQUENCE</scope>
</reference>
<dbReference type="SMART" id="SM00343">
    <property type="entry name" value="ZnF_C2HC"/>
    <property type="match status" value="2"/>
</dbReference>
<feature type="domain" description="CCHC-type" evidence="3">
    <location>
        <begin position="93"/>
        <end position="107"/>
    </location>
</feature>
<name>A0ABQ5CR20_9ASTR</name>
<feature type="region of interest" description="Disordered" evidence="2">
    <location>
        <begin position="36"/>
        <end position="55"/>
    </location>
</feature>
<dbReference type="GO" id="GO:0003964">
    <property type="term" value="F:RNA-directed DNA polymerase activity"/>
    <property type="evidence" value="ECO:0007669"/>
    <property type="project" value="UniProtKB-KW"/>
</dbReference>
<comment type="caution">
    <text evidence="4">The sequence shown here is derived from an EMBL/GenBank/DDBJ whole genome shotgun (WGS) entry which is preliminary data.</text>
</comment>
<dbReference type="Gene3D" id="4.10.60.10">
    <property type="entry name" value="Zinc finger, CCHC-type"/>
    <property type="match status" value="1"/>
</dbReference>
<keyword evidence="1" id="KW-0863">Zinc-finger</keyword>
<dbReference type="Pfam" id="PF08284">
    <property type="entry name" value="RVP_2"/>
    <property type="match status" value="1"/>
</dbReference>
<reference evidence="4" key="1">
    <citation type="journal article" date="2022" name="Int. J. Mol. Sci.">
        <title>Draft Genome of Tanacetum Coccineum: Genomic Comparison of Closely Related Tanacetum-Family Plants.</title>
        <authorList>
            <person name="Yamashiro T."/>
            <person name="Shiraishi A."/>
            <person name="Nakayama K."/>
            <person name="Satake H."/>
        </authorList>
    </citation>
    <scope>NUCLEOTIDE SEQUENCE</scope>
</reference>
<keyword evidence="4" id="KW-0808">Transferase</keyword>
<dbReference type="Proteomes" id="UP001151760">
    <property type="component" value="Unassembled WGS sequence"/>
</dbReference>
<keyword evidence="5" id="KW-1185">Reference proteome</keyword>
<proteinExistence type="predicted"/>
<keyword evidence="4" id="KW-0695">RNA-directed DNA polymerase</keyword>
<evidence type="ECO:0000256" key="1">
    <source>
        <dbReference type="PROSITE-ProRule" id="PRU00047"/>
    </source>
</evidence>
<gene>
    <name evidence="4" type="ORF">Tco_0909653</name>
</gene>
<protein>
    <submittedName>
        <fullName evidence="4">Reverse transcriptase domain-containing protein</fullName>
    </submittedName>
</protein>
<keyword evidence="4" id="KW-0548">Nucleotidyltransferase</keyword>